<comment type="caution">
    <text evidence="8">The sequence shown here is derived from an EMBL/GenBank/DDBJ whole genome shotgun (WGS) entry which is preliminary data.</text>
</comment>
<evidence type="ECO:0000256" key="3">
    <source>
        <dbReference type="ARBA" id="ARBA00022801"/>
    </source>
</evidence>
<evidence type="ECO:0000313" key="9">
    <source>
        <dbReference type="Proteomes" id="UP000520814"/>
    </source>
</evidence>
<dbReference type="EMBL" id="JACHGW010000003">
    <property type="protein sequence ID" value="MBB6051347.1"/>
    <property type="molecule type" value="Genomic_DNA"/>
</dbReference>
<dbReference type="AlphaFoldDB" id="A0A7W9W880"/>
<evidence type="ECO:0000256" key="4">
    <source>
        <dbReference type="ARBA" id="ARBA00023027"/>
    </source>
</evidence>
<feature type="domain" description="Gfo/Idh/MocA-like oxidoreductase N-terminal" evidence="6">
    <location>
        <begin position="4"/>
        <end position="115"/>
    </location>
</feature>
<accession>A0A7W9W880</accession>
<comment type="cofactor">
    <cofactor evidence="1">
        <name>NAD(+)</name>
        <dbReference type="ChEBI" id="CHEBI:57540"/>
    </cofactor>
</comment>
<dbReference type="Pfam" id="PF21252">
    <property type="entry name" value="Glyco_hydro_109_C"/>
    <property type="match status" value="1"/>
</dbReference>
<dbReference type="InterPro" id="IPR050463">
    <property type="entry name" value="Gfo/Idh/MocA_oxidrdct_glycsds"/>
</dbReference>
<comment type="similarity">
    <text evidence="2">Belongs to the Gfo/Idh/MocA family. Glycosyl hydrolase 109 subfamily.</text>
</comment>
<dbReference type="Gene3D" id="3.30.360.10">
    <property type="entry name" value="Dihydrodipicolinate Reductase, domain 2"/>
    <property type="match status" value="1"/>
</dbReference>
<evidence type="ECO:0000256" key="2">
    <source>
        <dbReference type="ARBA" id="ARBA00009329"/>
    </source>
</evidence>
<dbReference type="SUPFAM" id="SSF51735">
    <property type="entry name" value="NAD(P)-binding Rossmann-fold domains"/>
    <property type="match status" value="1"/>
</dbReference>
<dbReference type="Pfam" id="PF01408">
    <property type="entry name" value="GFO_IDH_MocA"/>
    <property type="match status" value="1"/>
</dbReference>
<evidence type="ECO:0000256" key="5">
    <source>
        <dbReference type="ARBA" id="ARBA00023295"/>
    </source>
</evidence>
<organism evidence="8 9">
    <name type="scientific">Armatimonas rosea</name>
    <dbReference type="NCBI Taxonomy" id="685828"/>
    <lineage>
        <taxon>Bacteria</taxon>
        <taxon>Bacillati</taxon>
        <taxon>Armatimonadota</taxon>
        <taxon>Armatimonadia</taxon>
        <taxon>Armatimonadales</taxon>
        <taxon>Armatimonadaceae</taxon>
        <taxon>Armatimonas</taxon>
    </lineage>
</organism>
<evidence type="ECO:0000259" key="7">
    <source>
        <dbReference type="Pfam" id="PF21252"/>
    </source>
</evidence>
<proteinExistence type="inferred from homology"/>
<keyword evidence="9" id="KW-1185">Reference proteome</keyword>
<dbReference type="SUPFAM" id="SSF55347">
    <property type="entry name" value="Glyceraldehyde-3-phosphate dehydrogenase-like, C-terminal domain"/>
    <property type="match status" value="1"/>
</dbReference>
<dbReference type="InterPro" id="IPR036291">
    <property type="entry name" value="NAD(P)-bd_dom_sf"/>
</dbReference>
<keyword evidence="3" id="KW-0378">Hydrolase</keyword>
<protein>
    <submittedName>
        <fullName evidence="8">Putative dehydrogenase</fullName>
    </submittedName>
</protein>
<evidence type="ECO:0000313" key="8">
    <source>
        <dbReference type="EMBL" id="MBB6051347.1"/>
    </source>
</evidence>
<dbReference type="InterPro" id="IPR000683">
    <property type="entry name" value="Gfo/Idh/MocA-like_OxRdtase_N"/>
</dbReference>
<dbReference type="PANTHER" id="PTHR43818">
    <property type="entry name" value="BCDNA.GH03377"/>
    <property type="match status" value="1"/>
</dbReference>
<name>A0A7W9W880_ARMRO</name>
<dbReference type="GO" id="GO:0000166">
    <property type="term" value="F:nucleotide binding"/>
    <property type="evidence" value="ECO:0007669"/>
    <property type="project" value="InterPro"/>
</dbReference>
<keyword evidence="4" id="KW-0520">NAD</keyword>
<sequence length="375" mass="41071">MLKIGIAGQRGLAFLKAFRALPGVEVTAFCDINPTTLEQKASEHGIVGRFTEFSQLLEHVDAVVVATPMQCHAAQSSEALAAGKHVLSEVTACTTLDECWQLLDAAERSNAVYAMAENYCYRKDVVLIKELVREGLFGTPYFGEGEYLHEIRHYHHTPEGSPTWRAVYQVGRRGCTYGTHSLGPVMQWFAAADPSERIATISCHGTGVHTDPGHPHDDTCLMLVQLASGKLIKIRLDMLSNRPHLPAYYALQGTLGVYEGARFPGQPGQIWLGASEDGADRKWQPLPELYDTHLPADWRNPPPEALAAGHGGGDYFVARDFVRACRGEAPPNCGIHDALAWTACDILSETSITNGGIPLLVPNFRNPKEKPIRHA</sequence>
<evidence type="ECO:0000256" key="1">
    <source>
        <dbReference type="ARBA" id="ARBA00001911"/>
    </source>
</evidence>
<feature type="domain" description="Glycosyl hydrolase 109 C-terminal" evidence="7">
    <location>
        <begin position="130"/>
        <end position="262"/>
    </location>
</feature>
<evidence type="ECO:0000259" key="6">
    <source>
        <dbReference type="Pfam" id="PF01408"/>
    </source>
</evidence>
<dbReference type="RefSeq" id="WP_184198126.1">
    <property type="nucleotide sequence ID" value="NZ_JACHGW010000003.1"/>
</dbReference>
<dbReference type="GO" id="GO:0016798">
    <property type="term" value="F:hydrolase activity, acting on glycosyl bonds"/>
    <property type="evidence" value="ECO:0007669"/>
    <property type="project" value="UniProtKB-KW"/>
</dbReference>
<keyword evidence="5" id="KW-0326">Glycosidase</keyword>
<gene>
    <name evidence="8" type="ORF">HNQ39_003157</name>
</gene>
<dbReference type="Proteomes" id="UP000520814">
    <property type="component" value="Unassembled WGS sequence"/>
</dbReference>
<dbReference type="Gene3D" id="3.40.50.720">
    <property type="entry name" value="NAD(P)-binding Rossmann-like Domain"/>
    <property type="match status" value="1"/>
</dbReference>
<dbReference type="PANTHER" id="PTHR43818:SF1">
    <property type="entry name" value="GLYCOSYL HYDROLASE FAMILY 109 PROTEIN"/>
    <property type="match status" value="1"/>
</dbReference>
<reference evidence="8 9" key="1">
    <citation type="submission" date="2020-08" db="EMBL/GenBank/DDBJ databases">
        <title>Genomic Encyclopedia of Type Strains, Phase IV (KMG-IV): sequencing the most valuable type-strain genomes for metagenomic binning, comparative biology and taxonomic classification.</title>
        <authorList>
            <person name="Goeker M."/>
        </authorList>
    </citation>
    <scope>NUCLEOTIDE SEQUENCE [LARGE SCALE GENOMIC DNA]</scope>
    <source>
        <strain evidence="8 9">DSM 23562</strain>
    </source>
</reference>
<dbReference type="InterPro" id="IPR049303">
    <property type="entry name" value="Glyco_hydro_109_C"/>
</dbReference>